<dbReference type="Proteomes" id="UP000001022">
    <property type="component" value="Chromosome"/>
</dbReference>
<dbReference type="KEGG" id="hdu:HD_1420"/>
<dbReference type="EMBL" id="AE017143">
    <property type="protein sequence ID" value="AAP96226.1"/>
    <property type="molecule type" value="Genomic_DNA"/>
</dbReference>
<gene>
    <name evidence="1" type="ordered locus">HD_1420</name>
</gene>
<name>Q7VLK9_HAEDU</name>
<dbReference type="HOGENOM" id="CLU_3382117_0_0_6"/>
<sequence>MTRDLIGIFCQICRKLARLYQNLNLLIAQSSPE</sequence>
<dbReference type="AlphaFoldDB" id="Q7VLK9"/>
<proteinExistence type="predicted"/>
<organism evidence="1 2">
    <name type="scientific">Haemophilus ducreyi (strain 35000HP / ATCC 700724)</name>
    <dbReference type="NCBI Taxonomy" id="233412"/>
    <lineage>
        <taxon>Bacteria</taxon>
        <taxon>Pseudomonadati</taxon>
        <taxon>Pseudomonadota</taxon>
        <taxon>Gammaproteobacteria</taxon>
        <taxon>Pasteurellales</taxon>
        <taxon>Pasteurellaceae</taxon>
        <taxon>Haemophilus</taxon>
    </lineage>
</organism>
<evidence type="ECO:0000313" key="2">
    <source>
        <dbReference type="Proteomes" id="UP000001022"/>
    </source>
</evidence>
<protein>
    <submittedName>
        <fullName evidence="1">Uncharacterized protein</fullName>
    </submittedName>
</protein>
<reference evidence="2" key="1">
    <citation type="submission" date="2003-06" db="EMBL/GenBank/DDBJ databases">
        <title>The complete genome sequence of Haemophilus ducreyi.</title>
        <authorList>
            <person name="Munson R.S. Jr."/>
            <person name="Ray W.C."/>
            <person name="Mahairas G."/>
            <person name="Sabo P."/>
            <person name="Mungur R."/>
            <person name="Johnson L."/>
            <person name="Nguyen D."/>
            <person name="Wang J."/>
            <person name="Forst C."/>
            <person name="Hood L."/>
        </authorList>
    </citation>
    <scope>NUCLEOTIDE SEQUENCE [LARGE SCALE GENOMIC DNA]</scope>
    <source>
        <strain evidence="2">35000HP / ATCC 700724</strain>
    </source>
</reference>
<keyword evidence="2" id="KW-1185">Reference proteome</keyword>
<evidence type="ECO:0000313" key="1">
    <source>
        <dbReference type="EMBL" id="AAP96226.1"/>
    </source>
</evidence>
<accession>Q7VLK9</accession>